<reference evidence="2" key="1">
    <citation type="submission" date="2017-07" db="EMBL/GenBank/DDBJ databases">
        <title>Taro Niue Genome Assembly and Annotation.</title>
        <authorList>
            <person name="Atibalentja N."/>
            <person name="Keating K."/>
            <person name="Fields C.J."/>
        </authorList>
    </citation>
    <scope>NUCLEOTIDE SEQUENCE</scope>
    <source>
        <strain evidence="2">Niue_2</strain>
        <tissue evidence="2">Leaf</tissue>
    </source>
</reference>
<name>A0A843X9Z4_COLES</name>
<evidence type="ECO:0000313" key="3">
    <source>
        <dbReference type="Proteomes" id="UP000652761"/>
    </source>
</evidence>
<feature type="compositionally biased region" description="Basic and acidic residues" evidence="1">
    <location>
        <begin position="201"/>
        <end position="215"/>
    </location>
</feature>
<feature type="region of interest" description="Disordered" evidence="1">
    <location>
        <begin position="201"/>
        <end position="221"/>
    </location>
</feature>
<evidence type="ECO:0000313" key="2">
    <source>
        <dbReference type="EMBL" id="MQM16088.1"/>
    </source>
</evidence>
<protein>
    <submittedName>
        <fullName evidence="2">Uncharacterized protein</fullName>
    </submittedName>
</protein>
<evidence type="ECO:0000256" key="1">
    <source>
        <dbReference type="SAM" id="MobiDB-lite"/>
    </source>
</evidence>
<accession>A0A843X9Z4</accession>
<organism evidence="2 3">
    <name type="scientific">Colocasia esculenta</name>
    <name type="common">Wild taro</name>
    <name type="synonym">Arum esculentum</name>
    <dbReference type="NCBI Taxonomy" id="4460"/>
    <lineage>
        <taxon>Eukaryota</taxon>
        <taxon>Viridiplantae</taxon>
        <taxon>Streptophyta</taxon>
        <taxon>Embryophyta</taxon>
        <taxon>Tracheophyta</taxon>
        <taxon>Spermatophyta</taxon>
        <taxon>Magnoliopsida</taxon>
        <taxon>Liliopsida</taxon>
        <taxon>Araceae</taxon>
        <taxon>Aroideae</taxon>
        <taxon>Colocasieae</taxon>
        <taxon>Colocasia</taxon>
    </lineage>
</organism>
<proteinExistence type="predicted"/>
<dbReference type="EMBL" id="NMUH01006835">
    <property type="protein sequence ID" value="MQM16088.1"/>
    <property type="molecule type" value="Genomic_DNA"/>
</dbReference>
<dbReference type="Proteomes" id="UP000652761">
    <property type="component" value="Unassembled WGS sequence"/>
</dbReference>
<dbReference type="AlphaFoldDB" id="A0A843X9Z4"/>
<keyword evidence="3" id="KW-1185">Reference proteome</keyword>
<sequence>MQRTPIYRADPRPERWMRLMRVQPPRRLLRSKLLTAPWTSFTTFWGRVEELLVAGELWIDHKKAIFFPFLSASTCVNRPLGVDQSSVKETKANIIVHEYEMFRMSPHTQATVIEDSKNLSSLTVEELIESLMTYEINMKREEVEQPSTKKKDVVLKAKKYVSSSEEKSPSGAEEEIAKLPRTFRKILRKKRLQFTMFSRDFKGKSKQGEPNKKNEMICYES</sequence>
<comment type="caution">
    <text evidence="2">The sequence shown here is derived from an EMBL/GenBank/DDBJ whole genome shotgun (WGS) entry which is preliminary data.</text>
</comment>
<gene>
    <name evidence="2" type="ORF">Taro_049042</name>
</gene>